<protein>
    <submittedName>
        <fullName evidence="1">Uncharacterized protein</fullName>
    </submittedName>
</protein>
<comment type="caution">
    <text evidence="1">The sequence shown here is derived from an EMBL/GenBank/DDBJ whole genome shotgun (WGS) entry which is preliminary data.</text>
</comment>
<gene>
    <name evidence="1" type="ORF">N8T08_002387</name>
</gene>
<evidence type="ECO:0000313" key="2">
    <source>
        <dbReference type="Proteomes" id="UP001177260"/>
    </source>
</evidence>
<name>A0ACC3AMM0_9EURO</name>
<accession>A0ACC3AMM0</accession>
<organism evidence="1 2">
    <name type="scientific">Aspergillus melleus</name>
    <dbReference type="NCBI Taxonomy" id="138277"/>
    <lineage>
        <taxon>Eukaryota</taxon>
        <taxon>Fungi</taxon>
        <taxon>Dikarya</taxon>
        <taxon>Ascomycota</taxon>
        <taxon>Pezizomycotina</taxon>
        <taxon>Eurotiomycetes</taxon>
        <taxon>Eurotiomycetidae</taxon>
        <taxon>Eurotiales</taxon>
        <taxon>Aspergillaceae</taxon>
        <taxon>Aspergillus</taxon>
        <taxon>Aspergillus subgen. Circumdati</taxon>
    </lineage>
</organism>
<keyword evidence="2" id="KW-1185">Reference proteome</keyword>
<sequence length="373" mass="39923">MKAARYYAPRDIRIEEIPLPSPSPEQVLVAVEWCGICGTDMNEYLVGPIAIRSPQRGPHPLTQETLPVTMGHEISGRIIQAPSTSRFTPGQKVVIDPRLYCSSCMPCSKSATNCCRSVGFIGISGGGGGLASTVAVSPASVHVLPDDVDLATAALIEPSAVAWHAVRLSGLHSNDQESDLHVKSTPILIVGGGPVGLAVAFVLRARGAERVVVSEPAAKRREAFLGLVQTVLDPTSEDVVSRCREVSSDGEGVGMVFDCAGAQPGMDAACQALRFAGKYVNLAVAKVPITIPVLQFLLKELTYKASLAYDERDFQEVVAAFVAGQLTGIERMITRKVRLEEIVEKGFEELANPNDHIKVMATPKGEREGIRRD</sequence>
<proteinExistence type="predicted"/>
<reference evidence="1 2" key="1">
    <citation type="journal article" date="2023" name="ACS Omega">
        <title>Identification of the Neoaspergillic Acid Biosynthesis Gene Cluster by Establishing an In Vitro CRISPR-Ribonucleoprotein Genetic System in Aspergillus melleus.</title>
        <authorList>
            <person name="Yuan B."/>
            <person name="Grau M.F."/>
            <person name="Murata R.M."/>
            <person name="Torok T."/>
            <person name="Venkateswaran K."/>
            <person name="Stajich J.E."/>
            <person name="Wang C.C.C."/>
        </authorList>
    </citation>
    <scope>NUCLEOTIDE SEQUENCE [LARGE SCALE GENOMIC DNA]</scope>
    <source>
        <strain evidence="1 2">IMV 1140</strain>
    </source>
</reference>
<evidence type="ECO:0000313" key="1">
    <source>
        <dbReference type="EMBL" id="KAK1138561.1"/>
    </source>
</evidence>
<dbReference type="EMBL" id="JAOPJF010000141">
    <property type="protein sequence ID" value="KAK1138561.1"/>
    <property type="molecule type" value="Genomic_DNA"/>
</dbReference>
<dbReference type="Proteomes" id="UP001177260">
    <property type="component" value="Unassembled WGS sequence"/>
</dbReference>